<dbReference type="InterPro" id="IPR036868">
    <property type="entry name" value="TusA-like_sf"/>
</dbReference>
<proteinExistence type="inferred from homology"/>
<dbReference type="EMBL" id="CP063304">
    <property type="protein sequence ID" value="QOV21011.1"/>
    <property type="molecule type" value="Genomic_DNA"/>
</dbReference>
<name>A0A7M2RLQ4_9FIRM</name>
<dbReference type="SUPFAM" id="SSF75169">
    <property type="entry name" value="DsrEFH-like"/>
    <property type="match status" value="1"/>
</dbReference>
<dbReference type="KEGG" id="bliq:INP51_09575"/>
<evidence type="ECO:0000313" key="3">
    <source>
        <dbReference type="EMBL" id="QOV21011.1"/>
    </source>
</evidence>
<dbReference type="NCBIfam" id="TIGR03527">
    <property type="entry name" value="selenium_YedF"/>
    <property type="match status" value="1"/>
</dbReference>
<evidence type="ECO:0000259" key="2">
    <source>
        <dbReference type="PROSITE" id="PS01148"/>
    </source>
</evidence>
<feature type="domain" description="UPF0033" evidence="2">
    <location>
        <begin position="3"/>
        <end position="27"/>
    </location>
</feature>
<dbReference type="InterPro" id="IPR027396">
    <property type="entry name" value="DsrEFH-like"/>
</dbReference>
<dbReference type="Gene3D" id="3.30.110.40">
    <property type="entry name" value="TusA-like domain"/>
    <property type="match status" value="1"/>
</dbReference>
<dbReference type="PANTHER" id="PTHR33279">
    <property type="entry name" value="SULFUR CARRIER PROTEIN YEDF-RELATED"/>
    <property type="match status" value="1"/>
</dbReference>
<protein>
    <submittedName>
        <fullName evidence="3">Sulfurtransferase-like selenium metabolism protein YedF</fullName>
    </submittedName>
</protein>
<keyword evidence="4" id="KW-1185">Reference proteome</keyword>
<gene>
    <name evidence="3" type="primary">yedF</name>
    <name evidence="3" type="ORF">INP51_09575</name>
</gene>
<dbReference type="InterPro" id="IPR019870">
    <property type="entry name" value="Se_metab_YedF"/>
</dbReference>
<keyword evidence="3" id="KW-0808">Transferase</keyword>
<organism evidence="3 4">
    <name type="scientific">Blautia liquoris</name>
    <dbReference type="NCBI Taxonomy" id="2779518"/>
    <lineage>
        <taxon>Bacteria</taxon>
        <taxon>Bacillati</taxon>
        <taxon>Bacillota</taxon>
        <taxon>Clostridia</taxon>
        <taxon>Lachnospirales</taxon>
        <taxon>Lachnospiraceae</taxon>
        <taxon>Blautia</taxon>
    </lineage>
</organism>
<dbReference type="AlphaFoldDB" id="A0A7M2RLQ4"/>
<dbReference type="PROSITE" id="PS01148">
    <property type="entry name" value="UPF0033"/>
    <property type="match status" value="1"/>
</dbReference>
<dbReference type="Proteomes" id="UP000593601">
    <property type="component" value="Chromosome"/>
</dbReference>
<dbReference type="SUPFAM" id="SSF64307">
    <property type="entry name" value="SirA-like"/>
    <property type="match status" value="1"/>
</dbReference>
<sequence>MRLDERGKECPIPIIEAKKALENAPVGEICEVIVDNEIAVQNLKKMAEHKGYSFGVQRKSAQEMIVRISVSGEGTQTVQVDSEDAVSYADCKVSMTEDGIRKGMIAVISSGTMGTGDEKLGKTLMKGFIYALTQQDIMPETVLLYNGGAFLSCQGSDSVQDLKTLEEKGVKILTCGTCLNYYDLSEKLEVGTVTNLYEIAEKETAASIIIRP</sequence>
<evidence type="ECO:0000256" key="1">
    <source>
        <dbReference type="ARBA" id="ARBA00008984"/>
    </source>
</evidence>
<evidence type="ECO:0000313" key="4">
    <source>
        <dbReference type="Proteomes" id="UP000593601"/>
    </source>
</evidence>
<dbReference type="PANTHER" id="PTHR33279:SF6">
    <property type="entry name" value="SULFUR CARRIER PROTEIN YEDF-RELATED"/>
    <property type="match status" value="1"/>
</dbReference>
<dbReference type="GO" id="GO:0016740">
    <property type="term" value="F:transferase activity"/>
    <property type="evidence" value="ECO:0007669"/>
    <property type="project" value="UniProtKB-KW"/>
</dbReference>
<accession>A0A7M2RLQ4</accession>
<dbReference type="RefSeq" id="WP_193737325.1">
    <property type="nucleotide sequence ID" value="NZ_CP063304.1"/>
</dbReference>
<dbReference type="Pfam" id="PF01206">
    <property type="entry name" value="TusA"/>
    <property type="match status" value="1"/>
</dbReference>
<reference evidence="3 4" key="1">
    <citation type="submission" date="2020-10" db="EMBL/GenBank/DDBJ databases">
        <title>Blautia liquoris sp.nov., isolated from the mud in a fermentation cellar used for the production of Chinese strong-flavoured liquor.</title>
        <authorList>
            <person name="Lu L."/>
        </authorList>
    </citation>
    <scope>NUCLEOTIDE SEQUENCE [LARGE SCALE GENOMIC DNA]</scope>
    <source>
        <strain evidence="3 4">LZLJ-3</strain>
    </source>
</reference>
<comment type="similarity">
    <text evidence="1">Belongs to the sulfur carrier protein TusA family.</text>
</comment>
<dbReference type="InterPro" id="IPR001455">
    <property type="entry name" value="TusA-like"/>
</dbReference>